<gene>
    <name evidence="2" type="ORF">LCGC14_2348280</name>
</gene>
<dbReference type="AlphaFoldDB" id="A0A0F9C9U8"/>
<keyword evidence="1" id="KW-0472">Membrane</keyword>
<feature type="non-terminal residue" evidence="2">
    <location>
        <position position="1"/>
    </location>
</feature>
<evidence type="ECO:0000256" key="1">
    <source>
        <dbReference type="SAM" id="Phobius"/>
    </source>
</evidence>
<protein>
    <submittedName>
        <fullName evidence="2">Uncharacterized protein</fullName>
    </submittedName>
</protein>
<evidence type="ECO:0000313" key="2">
    <source>
        <dbReference type="EMBL" id="KKL46168.1"/>
    </source>
</evidence>
<reference evidence="2" key="1">
    <citation type="journal article" date="2015" name="Nature">
        <title>Complex archaea that bridge the gap between prokaryotes and eukaryotes.</title>
        <authorList>
            <person name="Spang A."/>
            <person name="Saw J.H."/>
            <person name="Jorgensen S.L."/>
            <person name="Zaremba-Niedzwiedzka K."/>
            <person name="Martijn J."/>
            <person name="Lind A.E."/>
            <person name="van Eijk R."/>
            <person name="Schleper C."/>
            <person name="Guy L."/>
            <person name="Ettema T.J."/>
        </authorList>
    </citation>
    <scope>NUCLEOTIDE SEQUENCE</scope>
</reference>
<sequence length="71" mass="8566">LFRERRRWENCKMNGWLRFLIFLGMIVLGIFGLIYFWREMFIVLKGVLGFIAILLIILAVVSLWEKVYKPD</sequence>
<feature type="transmembrane region" description="Helical" evidence="1">
    <location>
        <begin position="16"/>
        <end position="36"/>
    </location>
</feature>
<organism evidence="2">
    <name type="scientific">marine sediment metagenome</name>
    <dbReference type="NCBI Taxonomy" id="412755"/>
    <lineage>
        <taxon>unclassified sequences</taxon>
        <taxon>metagenomes</taxon>
        <taxon>ecological metagenomes</taxon>
    </lineage>
</organism>
<name>A0A0F9C9U8_9ZZZZ</name>
<dbReference type="EMBL" id="LAZR01034133">
    <property type="protein sequence ID" value="KKL46168.1"/>
    <property type="molecule type" value="Genomic_DNA"/>
</dbReference>
<feature type="transmembrane region" description="Helical" evidence="1">
    <location>
        <begin position="42"/>
        <end position="64"/>
    </location>
</feature>
<keyword evidence="1" id="KW-0812">Transmembrane</keyword>
<keyword evidence="1" id="KW-1133">Transmembrane helix</keyword>
<proteinExistence type="predicted"/>
<comment type="caution">
    <text evidence="2">The sequence shown here is derived from an EMBL/GenBank/DDBJ whole genome shotgun (WGS) entry which is preliminary data.</text>
</comment>
<accession>A0A0F9C9U8</accession>